<dbReference type="InterPro" id="IPR016181">
    <property type="entry name" value="Acyl_CoA_acyltransferase"/>
</dbReference>
<dbReference type="PROSITE" id="PS51186">
    <property type="entry name" value="GNAT"/>
    <property type="match status" value="1"/>
</dbReference>
<dbReference type="InterPro" id="IPR051531">
    <property type="entry name" value="N-acetyltransferase"/>
</dbReference>
<organism evidence="2 3">
    <name type="scientific">Leifsonia shinshuensis</name>
    <dbReference type="NCBI Taxonomy" id="150026"/>
    <lineage>
        <taxon>Bacteria</taxon>
        <taxon>Bacillati</taxon>
        <taxon>Actinomycetota</taxon>
        <taxon>Actinomycetes</taxon>
        <taxon>Micrococcales</taxon>
        <taxon>Microbacteriaceae</taxon>
        <taxon>Leifsonia</taxon>
    </lineage>
</organism>
<sequence length="177" mass="19261">MAHLDGVTWPPVPISTGRLVLRATEPRDREAMLDLWSSPEAHLHLGGATPRAELDALVPETPGKRTGFFAIELDGELIGIVTFDPRAADRPGHVLEEGGEADLGYLLLPHAWGRGYATEACAAAMGWFRAAAPDEPLVVSTQLANTASRRVLDKLGFAEVERHEEFGEPQWFGVWTA</sequence>
<dbReference type="AlphaFoldDB" id="A0A7G6YEF9"/>
<dbReference type="SUPFAM" id="SSF55729">
    <property type="entry name" value="Acyl-CoA N-acyltransferases (Nat)"/>
    <property type="match status" value="1"/>
</dbReference>
<dbReference type="PANTHER" id="PTHR43792">
    <property type="entry name" value="GNAT FAMILY, PUTATIVE (AFU_ORTHOLOGUE AFUA_3G00765)-RELATED-RELATED"/>
    <property type="match status" value="1"/>
</dbReference>
<feature type="domain" description="N-acetyltransferase" evidence="1">
    <location>
        <begin position="19"/>
        <end position="177"/>
    </location>
</feature>
<proteinExistence type="predicted"/>
<accession>A0A7G6YEF9</accession>
<dbReference type="KEGG" id="lse:F1C12_18300"/>
<dbReference type="GO" id="GO:0016747">
    <property type="term" value="F:acyltransferase activity, transferring groups other than amino-acyl groups"/>
    <property type="evidence" value="ECO:0007669"/>
    <property type="project" value="InterPro"/>
</dbReference>
<evidence type="ECO:0000313" key="3">
    <source>
        <dbReference type="Proteomes" id="UP000515511"/>
    </source>
</evidence>
<dbReference type="PANTHER" id="PTHR43792:SF1">
    <property type="entry name" value="N-ACETYLTRANSFERASE DOMAIN-CONTAINING PROTEIN"/>
    <property type="match status" value="1"/>
</dbReference>
<name>A0A7G6YEF9_9MICO</name>
<dbReference type="Proteomes" id="UP000515511">
    <property type="component" value="Chromosome"/>
</dbReference>
<evidence type="ECO:0000259" key="1">
    <source>
        <dbReference type="PROSITE" id="PS51186"/>
    </source>
</evidence>
<protein>
    <submittedName>
        <fullName evidence="2">GNAT family N-acetyltransferase</fullName>
    </submittedName>
</protein>
<evidence type="ECO:0000313" key="2">
    <source>
        <dbReference type="EMBL" id="QNE36874.1"/>
    </source>
</evidence>
<keyword evidence="2" id="KW-0808">Transferase</keyword>
<dbReference type="EMBL" id="CP043641">
    <property type="protein sequence ID" value="QNE36874.1"/>
    <property type="molecule type" value="Genomic_DNA"/>
</dbReference>
<dbReference type="RefSeq" id="WP_185276301.1">
    <property type="nucleotide sequence ID" value="NZ_CP043641.1"/>
</dbReference>
<gene>
    <name evidence="2" type="ORF">F1C12_18300</name>
</gene>
<dbReference type="CDD" id="cd04301">
    <property type="entry name" value="NAT_SF"/>
    <property type="match status" value="1"/>
</dbReference>
<reference evidence="3" key="1">
    <citation type="submission" date="2019-09" db="EMBL/GenBank/DDBJ databases">
        <title>Antimicrobial potential of Antarctic Bacteria.</title>
        <authorList>
            <person name="Benaud N."/>
            <person name="Edwards R.J."/>
            <person name="Ferrari B.C."/>
        </authorList>
    </citation>
    <scope>NUCLEOTIDE SEQUENCE [LARGE SCALE GENOMIC DNA]</scope>
    <source>
        <strain evidence="3">INR9</strain>
    </source>
</reference>
<dbReference type="InterPro" id="IPR000182">
    <property type="entry name" value="GNAT_dom"/>
</dbReference>
<dbReference type="Pfam" id="PF13302">
    <property type="entry name" value="Acetyltransf_3"/>
    <property type="match status" value="1"/>
</dbReference>
<dbReference type="Gene3D" id="3.40.630.30">
    <property type="match status" value="1"/>
</dbReference>